<dbReference type="Proteomes" id="UP000814176">
    <property type="component" value="Unassembled WGS sequence"/>
</dbReference>
<reference evidence="2 3" key="1">
    <citation type="journal article" date="2021" name="Environ. Microbiol.">
        <title>Gene family expansions and transcriptome signatures uncover fungal adaptations to wood decay.</title>
        <authorList>
            <person name="Hage H."/>
            <person name="Miyauchi S."/>
            <person name="Viragh M."/>
            <person name="Drula E."/>
            <person name="Min B."/>
            <person name="Chaduli D."/>
            <person name="Navarro D."/>
            <person name="Favel A."/>
            <person name="Norest M."/>
            <person name="Lesage-Meessen L."/>
            <person name="Balint B."/>
            <person name="Merenyi Z."/>
            <person name="de Eugenio L."/>
            <person name="Morin E."/>
            <person name="Martinez A.T."/>
            <person name="Baldrian P."/>
            <person name="Stursova M."/>
            <person name="Martinez M.J."/>
            <person name="Novotny C."/>
            <person name="Magnuson J.K."/>
            <person name="Spatafora J.W."/>
            <person name="Maurice S."/>
            <person name="Pangilinan J."/>
            <person name="Andreopoulos W."/>
            <person name="LaButti K."/>
            <person name="Hundley H."/>
            <person name="Na H."/>
            <person name="Kuo A."/>
            <person name="Barry K."/>
            <person name="Lipzen A."/>
            <person name="Henrissat B."/>
            <person name="Riley R."/>
            <person name="Ahrendt S."/>
            <person name="Nagy L.G."/>
            <person name="Grigoriev I.V."/>
            <person name="Martin F."/>
            <person name="Rosso M.N."/>
        </authorList>
    </citation>
    <scope>NUCLEOTIDE SEQUENCE [LARGE SCALE GENOMIC DNA]</scope>
    <source>
        <strain evidence="2 3">CIRM-BRFM 1785</strain>
    </source>
</reference>
<comment type="caution">
    <text evidence="2">The sequence shown here is derived from an EMBL/GenBank/DDBJ whole genome shotgun (WGS) entry which is preliminary data.</text>
</comment>
<proteinExistence type="predicted"/>
<accession>A0ABQ8KFE9</accession>
<sequence>MYTKVQRATNDANPLVRTWAAQYIAERGSSRITSDRAQFHAVFAAMLSGSGGAQWGAFEVRYEDPDGPAWQRDVHAIVYGRDTRNTAHSMTAHALFDVGDKFDTTPFVQTTKARRGHGRRRRRVQVRRFGNFMSGRWAYDRATEIAEHGDPAKTEGAMLAPIVLSAGSSTVSATAGGPAFHPISLSLGNLHDDALRAHPNAILPIAFLAISQNAHQEVDPEDLRAFRRQLYRASLEMLFAPLLGPVVVDMPLASGADVENSVDTEDSADVEDVERDGGEVPELAAALEGLSV</sequence>
<dbReference type="EMBL" id="JADCUA010000011">
    <property type="protein sequence ID" value="KAH9836240.1"/>
    <property type="molecule type" value="Genomic_DNA"/>
</dbReference>
<dbReference type="Pfam" id="PF18759">
    <property type="entry name" value="Plavaka"/>
    <property type="match status" value="1"/>
</dbReference>
<feature type="region of interest" description="Disordered" evidence="1">
    <location>
        <begin position="257"/>
        <end position="279"/>
    </location>
</feature>
<evidence type="ECO:0000313" key="2">
    <source>
        <dbReference type="EMBL" id="KAH9836240.1"/>
    </source>
</evidence>
<dbReference type="RefSeq" id="XP_047778525.1">
    <property type="nucleotide sequence ID" value="XM_047927497.1"/>
</dbReference>
<dbReference type="GeneID" id="72008229"/>
<dbReference type="InterPro" id="IPR041078">
    <property type="entry name" value="Plavaka"/>
</dbReference>
<evidence type="ECO:0000313" key="3">
    <source>
        <dbReference type="Proteomes" id="UP000814176"/>
    </source>
</evidence>
<gene>
    <name evidence="2" type="ORF">C8Q71DRAFT_858240</name>
</gene>
<evidence type="ECO:0000256" key="1">
    <source>
        <dbReference type="SAM" id="MobiDB-lite"/>
    </source>
</evidence>
<name>A0ABQ8KFE9_9APHY</name>
<feature type="compositionally biased region" description="Acidic residues" evidence="1">
    <location>
        <begin position="260"/>
        <end position="274"/>
    </location>
</feature>
<protein>
    <submittedName>
        <fullName evidence="2">Uncharacterized protein</fullName>
    </submittedName>
</protein>
<organism evidence="2 3">
    <name type="scientific">Rhodofomes roseus</name>
    <dbReference type="NCBI Taxonomy" id="34475"/>
    <lineage>
        <taxon>Eukaryota</taxon>
        <taxon>Fungi</taxon>
        <taxon>Dikarya</taxon>
        <taxon>Basidiomycota</taxon>
        <taxon>Agaricomycotina</taxon>
        <taxon>Agaricomycetes</taxon>
        <taxon>Polyporales</taxon>
        <taxon>Rhodofomes</taxon>
    </lineage>
</organism>
<keyword evidence="3" id="KW-1185">Reference proteome</keyword>